<keyword evidence="6 8" id="KW-0460">Magnesium</keyword>
<dbReference type="Pfam" id="PF10150">
    <property type="entry name" value="RNase_E_G"/>
    <property type="match status" value="1"/>
</dbReference>
<dbReference type="GO" id="GO:0006402">
    <property type="term" value="P:mRNA catabolic process"/>
    <property type="evidence" value="ECO:0007669"/>
    <property type="project" value="UniProtKB-UniRule"/>
</dbReference>
<keyword evidence="7 8" id="KW-0694">RNA-binding</keyword>
<dbReference type="GO" id="GO:0000287">
    <property type="term" value="F:magnesium ion binding"/>
    <property type="evidence" value="ECO:0007669"/>
    <property type="project" value="UniProtKB-UniRule"/>
</dbReference>
<comment type="function">
    <text evidence="8">Endoribonuclease that plays a central role in RNA processing and decay. Required for the maturation of 5S and 16S rRNAs and the majority of tRNAs. Also involved in the degradation of most mRNAs.</text>
</comment>
<evidence type="ECO:0000259" key="10">
    <source>
        <dbReference type="Pfam" id="PF10150"/>
    </source>
</evidence>
<keyword evidence="2 8" id="KW-0540">Nuclease</keyword>
<feature type="compositionally biased region" description="Basic residues" evidence="9">
    <location>
        <begin position="667"/>
        <end position="678"/>
    </location>
</feature>
<dbReference type="InterPro" id="IPR048583">
    <property type="entry name" value="RNase_E_G_thioredoxin-like"/>
</dbReference>
<feature type="region of interest" description="Disordered" evidence="9">
    <location>
        <begin position="93"/>
        <end position="127"/>
    </location>
</feature>
<dbReference type="GO" id="GO:0019843">
    <property type="term" value="F:rRNA binding"/>
    <property type="evidence" value="ECO:0007669"/>
    <property type="project" value="UniProtKB-KW"/>
</dbReference>
<feature type="binding site" evidence="8">
    <location>
        <position position="419"/>
    </location>
    <ligand>
        <name>Mg(2+)</name>
        <dbReference type="ChEBI" id="CHEBI:18420"/>
        <note>catalytic</note>
    </ligand>
</feature>
<dbReference type="GO" id="GO:0000049">
    <property type="term" value="F:tRNA binding"/>
    <property type="evidence" value="ECO:0007669"/>
    <property type="project" value="UniProtKB-KW"/>
</dbReference>
<dbReference type="NCBIfam" id="TIGR00757">
    <property type="entry name" value="RNaseEG"/>
    <property type="match status" value="1"/>
</dbReference>
<dbReference type="EC" id="3.1.26.12" evidence="8"/>
<keyword evidence="8" id="KW-0820">tRNA-binding</keyword>
<dbReference type="InterPro" id="IPR028878">
    <property type="entry name" value="RNase_E"/>
</dbReference>
<name>A0A6L6J128_9RHOB</name>
<dbReference type="HAMAP" id="MF_00970">
    <property type="entry name" value="RNase_E"/>
    <property type="match status" value="1"/>
</dbReference>
<feature type="region of interest" description="Disordered" evidence="9">
    <location>
        <begin position="791"/>
        <end position="871"/>
    </location>
</feature>
<comment type="subunit">
    <text evidence="8">Homotetramer formed by a dimer of dimers.</text>
</comment>
<dbReference type="GO" id="GO:0006364">
    <property type="term" value="P:rRNA processing"/>
    <property type="evidence" value="ECO:0007669"/>
    <property type="project" value="UniProtKB-UniRule"/>
</dbReference>
<feature type="compositionally biased region" description="Basic and acidic residues" evidence="9">
    <location>
        <begin position="165"/>
        <end position="178"/>
    </location>
</feature>
<feature type="compositionally biased region" description="Acidic residues" evidence="9">
    <location>
        <begin position="633"/>
        <end position="645"/>
    </location>
</feature>
<dbReference type="AlphaFoldDB" id="A0A6L6J128"/>
<keyword evidence="4 8" id="KW-0255">Endonuclease</keyword>
<feature type="compositionally biased region" description="Acidic residues" evidence="9">
    <location>
        <begin position="179"/>
        <end position="189"/>
    </location>
</feature>
<keyword evidence="8" id="KW-1003">Cell membrane</keyword>
<keyword evidence="8" id="KW-0862">Zinc</keyword>
<organism evidence="12 13">
    <name type="scientific">Paracoccus shanxieyensis</name>
    <dbReference type="NCBI Taxonomy" id="2675752"/>
    <lineage>
        <taxon>Bacteria</taxon>
        <taxon>Pseudomonadati</taxon>
        <taxon>Pseudomonadota</taxon>
        <taxon>Alphaproteobacteria</taxon>
        <taxon>Rhodobacterales</taxon>
        <taxon>Paracoccaceae</taxon>
        <taxon>Paracoccus</taxon>
    </lineage>
</organism>
<evidence type="ECO:0000313" key="13">
    <source>
        <dbReference type="Proteomes" id="UP000478740"/>
    </source>
</evidence>
<feature type="domain" description="RNase E/G thioredoxin-like" evidence="11">
    <location>
        <begin position="519"/>
        <end position="603"/>
    </location>
</feature>
<feature type="compositionally biased region" description="Basic residues" evidence="9">
    <location>
        <begin position="727"/>
        <end position="736"/>
    </location>
</feature>
<dbReference type="GO" id="GO:0008033">
    <property type="term" value="P:tRNA processing"/>
    <property type="evidence" value="ECO:0007669"/>
    <property type="project" value="UniProtKB-UniRule"/>
</dbReference>
<comment type="cofactor">
    <cofactor evidence="8">
        <name>Zn(2+)</name>
        <dbReference type="ChEBI" id="CHEBI:29105"/>
    </cofactor>
    <text evidence="8">Binds 2 Zn(2+) ions per homotetramer.</text>
</comment>
<dbReference type="GO" id="GO:0008995">
    <property type="term" value="F:ribonuclease E activity"/>
    <property type="evidence" value="ECO:0007669"/>
    <property type="project" value="UniProtKB-EC"/>
</dbReference>
<comment type="catalytic activity">
    <reaction evidence="8">
        <text>Endonucleolytic cleavage of single-stranded RNA in A- and U-rich regions.</text>
        <dbReference type="EC" id="3.1.26.12"/>
    </reaction>
</comment>
<dbReference type="InterPro" id="IPR012340">
    <property type="entry name" value="NA-bd_OB-fold"/>
</dbReference>
<feature type="region of interest" description="Disordered" evidence="9">
    <location>
        <begin position="633"/>
        <end position="745"/>
    </location>
</feature>
<keyword evidence="13" id="KW-1185">Reference proteome</keyword>
<keyword evidence="3 8" id="KW-0479">Metal-binding</keyword>
<evidence type="ECO:0000256" key="6">
    <source>
        <dbReference type="ARBA" id="ARBA00022842"/>
    </source>
</evidence>
<dbReference type="RefSeq" id="WP_155046008.1">
    <property type="nucleotide sequence ID" value="NZ_WMIH01000027.1"/>
</dbReference>
<feature type="compositionally biased region" description="Basic residues" evidence="9">
    <location>
        <begin position="862"/>
        <end position="871"/>
    </location>
</feature>
<evidence type="ECO:0000256" key="9">
    <source>
        <dbReference type="SAM" id="MobiDB-lite"/>
    </source>
</evidence>
<dbReference type="SUPFAM" id="SSF50249">
    <property type="entry name" value="Nucleic acid-binding proteins"/>
    <property type="match status" value="1"/>
</dbReference>
<keyword evidence="8" id="KW-0699">rRNA-binding</keyword>
<dbReference type="GO" id="GO:0005737">
    <property type="term" value="C:cytoplasm"/>
    <property type="evidence" value="ECO:0007669"/>
    <property type="project" value="UniProtKB-SubCell"/>
</dbReference>
<sequence length="871" mass="95851">MSKKMLIDATHAEETRVVVVDGTKVEEFDFETVNKRQLAGNIYLAKITRVEPSLQAAFVDYGGNRHGFLAFAEIHPDYYQIPAADRQALLEEERAAAAAESEEAEKPKRNSRRRKSSRPAAAESGDAVVSEDIAGMAVVDLTEGETDPVDLIENATAAADPAQDDQAHDHHDEPAHEDDAIESVADEDVTEEIRAPKKPRARRYKIQEVIKVRQIMLVQVVKEERGNKGAALTTYLSLAGRYCVLMPNTARGGGISRKITVAADRKKLKEIASELEVPEGAGLIIRTAGSQRTRTEIRRDYEYLMRLWEQIRELTFKSIAPAPVYEEGDLIKRTIRDIYSKEIDEVLVEGDRGYRTAKDFMKMIMPSHAKNVKHYADQMPLYARYQVESYLAGMFNPVVQLKSGGYIVIGVTEALVAIDVNSGRATKEGSIEDTALKTNLEAAEEIARQLRLRDLAGLIVIDFIDMEERKNNASVEKRFKDKLKTDRARIQVGRISGFGLMEMSRQRLRPGMLESTTQPCPHCHGTGLIRSDDSLALTILRAIEEEGTRKRSREVLVKAPIAVANFLMNAKREHIANIEARYGMSVRVEADPTLISPDYAIEKFKTATRNVPEVVSPVVSVDARLMAQIDEDVADDIEDEDEVEDTAAAPVEEPRAEDGEQGDGNGKRRRRRRRRRGGKGGDEASAEDNGAEDNAAEDAAEQDDPAGEAVEMAETPDAAETAEQGGKSRRRRSRRRKGDEAVAAETVETVDAAEIVEVTELTTLEVEAAPEAIPEPVPVAEAPVEKVIEPQVAESAEVPAEDAPAAPEAAPETAAEPAPEAEPEPEAQPVTPPVVAEIPVPARPPEPEAEPEPVADEADPRPKRRGWWSVG</sequence>
<gene>
    <name evidence="8" type="primary">rne</name>
    <name evidence="12" type="ORF">GL284_18660</name>
</gene>
<comment type="similarity">
    <text evidence="8">Belongs to the RNase E/G family. RNase E subfamily.</text>
</comment>
<evidence type="ECO:0000256" key="7">
    <source>
        <dbReference type="ARBA" id="ARBA00022884"/>
    </source>
</evidence>
<evidence type="ECO:0000256" key="3">
    <source>
        <dbReference type="ARBA" id="ARBA00022723"/>
    </source>
</evidence>
<keyword evidence="1 8" id="KW-0963">Cytoplasm</keyword>
<dbReference type="Pfam" id="PF20833">
    <property type="entry name" value="RNase_E_G_Thio"/>
    <property type="match status" value="1"/>
</dbReference>
<feature type="compositionally biased region" description="Acidic residues" evidence="9">
    <location>
        <begin position="684"/>
        <end position="706"/>
    </location>
</feature>
<keyword evidence="8" id="KW-0997">Cell inner membrane</keyword>
<evidence type="ECO:0000256" key="2">
    <source>
        <dbReference type="ARBA" id="ARBA00022722"/>
    </source>
</evidence>
<keyword evidence="8" id="KW-0472">Membrane</keyword>
<feature type="region of interest" description="Disordered" evidence="9">
    <location>
        <begin position="160"/>
        <end position="189"/>
    </location>
</feature>
<dbReference type="InterPro" id="IPR004659">
    <property type="entry name" value="RNase_E/G"/>
</dbReference>
<feature type="compositionally biased region" description="Low complexity" evidence="9">
    <location>
        <begin position="791"/>
        <end position="818"/>
    </location>
</feature>
<dbReference type="Proteomes" id="UP000478740">
    <property type="component" value="Unassembled WGS sequence"/>
</dbReference>
<evidence type="ECO:0000256" key="4">
    <source>
        <dbReference type="ARBA" id="ARBA00022759"/>
    </source>
</evidence>
<comment type="caution">
    <text evidence="12">The sequence shown here is derived from an EMBL/GenBank/DDBJ whole genome shotgun (WGS) entry which is preliminary data.</text>
</comment>
<reference evidence="12 13" key="1">
    <citation type="submission" date="2019-11" db="EMBL/GenBank/DDBJ databases">
        <authorList>
            <person name="Dong K."/>
        </authorList>
    </citation>
    <scope>NUCLEOTIDE SEQUENCE [LARGE SCALE GENOMIC DNA]</scope>
    <source>
        <strain evidence="12 13">DK608</strain>
    </source>
</reference>
<dbReference type="CDD" id="cd04453">
    <property type="entry name" value="S1_RNase_E"/>
    <property type="match status" value="1"/>
</dbReference>
<dbReference type="PANTHER" id="PTHR30001:SF1">
    <property type="entry name" value="RIBONUCLEASE E_G-LIKE PROTEIN, CHLOROPLASTIC"/>
    <property type="match status" value="1"/>
</dbReference>
<accession>A0A6L6J128</accession>
<keyword evidence="8" id="KW-0698">rRNA processing</keyword>
<dbReference type="Gene3D" id="2.40.50.140">
    <property type="entry name" value="Nucleic acid-binding proteins"/>
    <property type="match status" value="2"/>
</dbReference>
<dbReference type="PANTHER" id="PTHR30001">
    <property type="entry name" value="RIBONUCLEASE"/>
    <property type="match status" value="1"/>
</dbReference>
<feature type="compositionally biased region" description="Low complexity" evidence="9">
    <location>
        <begin position="827"/>
        <end position="840"/>
    </location>
</feature>
<keyword evidence="8" id="KW-0819">tRNA processing</keyword>
<proteinExistence type="inferred from homology"/>
<keyword evidence="5 8" id="KW-0378">Hydrolase</keyword>
<evidence type="ECO:0000313" key="12">
    <source>
        <dbReference type="EMBL" id="MTH66283.1"/>
    </source>
</evidence>
<feature type="binding site" evidence="8">
    <location>
        <position position="462"/>
    </location>
    <ligand>
        <name>Mg(2+)</name>
        <dbReference type="ChEBI" id="CHEBI:18420"/>
        <note>catalytic</note>
    </ligand>
</feature>
<evidence type="ECO:0000256" key="5">
    <source>
        <dbReference type="ARBA" id="ARBA00022801"/>
    </source>
</evidence>
<feature type="region of interest" description="Required for zinc-mediated homotetramerization and catalytic activity" evidence="8">
    <location>
        <begin position="520"/>
        <end position="523"/>
    </location>
</feature>
<dbReference type="Gene3D" id="3.40.1260.20">
    <property type="entry name" value="Ribonuclease E, catalytic domain"/>
    <property type="match status" value="1"/>
</dbReference>
<feature type="binding site" evidence="8">
    <location>
        <position position="520"/>
    </location>
    <ligand>
        <name>Zn(2+)</name>
        <dbReference type="ChEBI" id="CHEBI:29105"/>
        <note>ligand shared between dimeric partners</note>
    </ligand>
</feature>
<feature type="binding site" evidence="8">
    <location>
        <position position="523"/>
    </location>
    <ligand>
        <name>Zn(2+)</name>
        <dbReference type="ChEBI" id="CHEBI:29105"/>
        <note>ligand shared between dimeric partners</note>
    </ligand>
</feature>
<evidence type="ECO:0000256" key="1">
    <source>
        <dbReference type="ARBA" id="ARBA00022490"/>
    </source>
</evidence>
<evidence type="ECO:0000256" key="8">
    <source>
        <dbReference type="HAMAP-Rule" id="MF_00970"/>
    </source>
</evidence>
<dbReference type="GO" id="GO:0008270">
    <property type="term" value="F:zinc ion binding"/>
    <property type="evidence" value="ECO:0007669"/>
    <property type="project" value="UniProtKB-UniRule"/>
</dbReference>
<feature type="compositionally biased region" description="Acidic residues" evidence="9">
    <location>
        <begin position="847"/>
        <end position="857"/>
    </location>
</feature>
<comment type="subcellular location">
    <subcellularLocation>
        <location evidence="8">Cytoplasm</location>
    </subcellularLocation>
    <subcellularLocation>
        <location evidence="8">Cell inner membrane</location>
        <topology evidence="8">Peripheral membrane protein</topology>
        <orientation evidence="8">Cytoplasmic side</orientation>
    </subcellularLocation>
</comment>
<protein>
    <recommendedName>
        <fullName evidence="8">Ribonuclease E</fullName>
        <shortName evidence="8">RNase E</shortName>
        <ecNumber evidence="8">3.1.26.12</ecNumber>
    </recommendedName>
</protein>
<dbReference type="GO" id="GO:0009898">
    <property type="term" value="C:cytoplasmic side of plasma membrane"/>
    <property type="evidence" value="ECO:0007669"/>
    <property type="project" value="UniProtKB-UniRule"/>
</dbReference>
<dbReference type="EMBL" id="WMII01000026">
    <property type="protein sequence ID" value="MTH66283.1"/>
    <property type="molecule type" value="Genomic_DNA"/>
</dbReference>
<evidence type="ECO:0000259" key="11">
    <source>
        <dbReference type="Pfam" id="PF20833"/>
    </source>
</evidence>
<dbReference type="InterPro" id="IPR019307">
    <property type="entry name" value="RNA-bd_AU-1/RNase_E/G"/>
</dbReference>
<comment type="cofactor">
    <cofactor evidence="8">
        <name>Mg(2+)</name>
        <dbReference type="ChEBI" id="CHEBI:18420"/>
    </cofactor>
    <text evidence="8">Binds 1 Mg(2+) ion per subunit.</text>
</comment>
<feature type="domain" description="RNA-binding protein AU-1/Ribonuclease E/G" evidence="10">
    <location>
        <begin position="237"/>
        <end position="507"/>
    </location>
</feature>